<accession>V9W084</accession>
<reference evidence="1 2" key="1">
    <citation type="submission" date="2013-09" db="EMBL/GenBank/DDBJ databases">
        <authorList>
            <consortium name="DOE Joint Genome Institute"/>
            <person name="Klenk H.-P."/>
            <person name="Huntemann M."/>
            <person name="Han J."/>
            <person name="Chen A."/>
            <person name="Kyrpides N."/>
            <person name="Mavromatis K."/>
            <person name="Markowitz V."/>
            <person name="Palaniappan K."/>
            <person name="Ivanova N."/>
            <person name="Schaumberg A."/>
            <person name="Pati A."/>
            <person name="Liolios K."/>
            <person name="Nordberg H.P."/>
            <person name="Cantor M.N."/>
            <person name="Hua S.X."/>
            <person name="Woyke T."/>
        </authorList>
    </citation>
    <scope>NUCLEOTIDE SEQUENCE [LARGE SCALE GENOMIC DNA]</scope>
    <source>
        <strain evidence="1 2">DSM 14336</strain>
    </source>
</reference>
<dbReference type="EMBL" id="CP006773">
    <property type="protein sequence ID" value="AHD03055.1"/>
    <property type="molecule type" value="Genomic_DNA"/>
</dbReference>
<keyword evidence="2" id="KW-1185">Reference proteome</keyword>
<dbReference type="Proteomes" id="UP000018780">
    <property type="component" value="Chromosome"/>
</dbReference>
<dbReference type="HOGENOM" id="CLU_3382513_0_0_5"/>
<protein>
    <submittedName>
        <fullName evidence="1">Uncharacterized protein</fullName>
    </submittedName>
</protein>
<dbReference type="AlphaFoldDB" id="V9W084"/>
<evidence type="ECO:0000313" key="1">
    <source>
        <dbReference type="EMBL" id="AHD03055.1"/>
    </source>
</evidence>
<name>V9W084_9RHOB</name>
<evidence type="ECO:0000313" key="2">
    <source>
        <dbReference type="Proteomes" id="UP000018780"/>
    </source>
</evidence>
<proteinExistence type="predicted"/>
<sequence length="33" mass="3635">MVAASCFRTQAAHKAGQLLRLTKISSKKFAKEN</sequence>
<dbReference type="KEGG" id="lmd:METH_09830"/>
<organism evidence="1 2">
    <name type="scientific">Leisingera methylohalidivorans DSM 14336</name>
    <dbReference type="NCBI Taxonomy" id="999552"/>
    <lineage>
        <taxon>Bacteria</taxon>
        <taxon>Pseudomonadati</taxon>
        <taxon>Pseudomonadota</taxon>
        <taxon>Alphaproteobacteria</taxon>
        <taxon>Rhodobacterales</taxon>
        <taxon>Roseobacteraceae</taxon>
        <taxon>Leisingera</taxon>
    </lineage>
</organism>
<gene>
    <name evidence="1" type="ORF">METH_09830</name>
</gene>